<name>A0A8T9BG23_9HELO</name>
<feature type="compositionally biased region" description="Polar residues" evidence="6">
    <location>
        <begin position="121"/>
        <end position="134"/>
    </location>
</feature>
<keyword evidence="5" id="KW-0539">Nucleus</keyword>
<organism evidence="8 9">
    <name type="scientific">Lachnellula arida</name>
    <dbReference type="NCBI Taxonomy" id="1316785"/>
    <lineage>
        <taxon>Eukaryota</taxon>
        <taxon>Fungi</taxon>
        <taxon>Dikarya</taxon>
        <taxon>Ascomycota</taxon>
        <taxon>Pezizomycotina</taxon>
        <taxon>Leotiomycetes</taxon>
        <taxon>Helotiales</taxon>
        <taxon>Lachnaceae</taxon>
        <taxon>Lachnellula</taxon>
    </lineage>
</organism>
<keyword evidence="9" id="KW-1185">Reference proteome</keyword>
<comment type="subcellular location">
    <subcellularLocation>
        <location evidence="1">Nucleus</location>
    </subcellularLocation>
</comment>
<dbReference type="InterPro" id="IPR050815">
    <property type="entry name" value="TF_fung"/>
</dbReference>
<keyword evidence="3" id="KW-0805">Transcription regulation</keyword>
<dbReference type="GO" id="GO:0000981">
    <property type="term" value="F:DNA-binding transcription factor activity, RNA polymerase II-specific"/>
    <property type="evidence" value="ECO:0007669"/>
    <property type="project" value="InterPro"/>
</dbReference>
<feature type="region of interest" description="Disordered" evidence="6">
    <location>
        <begin position="820"/>
        <end position="920"/>
    </location>
</feature>
<dbReference type="InterPro" id="IPR007219">
    <property type="entry name" value="XnlR_reg_dom"/>
</dbReference>
<gene>
    <name evidence="8" type="ORF">LARI1_G004300</name>
</gene>
<feature type="compositionally biased region" description="Basic and acidic residues" evidence="6">
    <location>
        <begin position="262"/>
        <end position="288"/>
    </location>
</feature>
<protein>
    <submittedName>
        <fullName evidence="8">Putative transcriptional regulatory protein</fullName>
    </submittedName>
</protein>
<evidence type="ECO:0000256" key="3">
    <source>
        <dbReference type="ARBA" id="ARBA00023015"/>
    </source>
</evidence>
<evidence type="ECO:0000259" key="7">
    <source>
        <dbReference type="SMART" id="SM00906"/>
    </source>
</evidence>
<dbReference type="PANTHER" id="PTHR47338:SF5">
    <property type="entry name" value="ZN(II)2CYS6 TRANSCRIPTION FACTOR (EUROFUNG)"/>
    <property type="match status" value="1"/>
</dbReference>
<dbReference type="GO" id="GO:0003677">
    <property type="term" value="F:DNA binding"/>
    <property type="evidence" value="ECO:0007669"/>
    <property type="project" value="InterPro"/>
</dbReference>
<proteinExistence type="predicted"/>
<dbReference type="AlphaFoldDB" id="A0A8T9BG23"/>
<evidence type="ECO:0000256" key="4">
    <source>
        <dbReference type="ARBA" id="ARBA00023163"/>
    </source>
</evidence>
<dbReference type="GO" id="GO:0006351">
    <property type="term" value="P:DNA-templated transcription"/>
    <property type="evidence" value="ECO:0007669"/>
    <property type="project" value="InterPro"/>
</dbReference>
<feature type="compositionally biased region" description="Low complexity" evidence="6">
    <location>
        <begin position="46"/>
        <end position="63"/>
    </location>
</feature>
<feature type="domain" description="Xylanolytic transcriptional activator regulatory" evidence="7">
    <location>
        <begin position="427"/>
        <end position="520"/>
    </location>
</feature>
<evidence type="ECO:0000313" key="8">
    <source>
        <dbReference type="EMBL" id="TVY18787.1"/>
    </source>
</evidence>
<dbReference type="OrthoDB" id="5370478at2759"/>
<feature type="region of interest" description="Disordered" evidence="6">
    <location>
        <begin position="1"/>
        <end position="163"/>
    </location>
</feature>
<feature type="region of interest" description="Disordered" evidence="6">
    <location>
        <begin position="447"/>
        <end position="476"/>
    </location>
</feature>
<sequence>MYSSPHPLKPVVLPNRASGFGLPLDPIGDRLPACARHDSDSPSPASSNHQSIPQPSSPSPSVSGLKTTPTAKISPHDLAAILSPSAQPEEPSTGASRSSTPKRTHAEAFSSRDQPYLHPASPTQTRASIASTGEPSPGTRGAEDGNGMEMRGGQEEKKAPKMVRSSIACSRCRRSKVKYPRNIYDQVILSQGHPWLKFSSSSFPQANGSQPLSNVRLILFLGVNTGVNSTCKACGSSNRECTYPQAGSMPTPKRSDASAGIKQEEGESKKRIRKIEDSGRRTSHRTGEDVLDSDVLTKKVWDEVYDIFKLHFSTEMPFLHPPTFKNRMRQAWSPKDPSTPAPDYHQGRVLLLGVLTLTARFQPDLVRRHSPNPHQPDPIAASEYYATALADAFGPTSRNLTHPSLEGIQALLMLGLYEWGQTKGLSAWVYVGIATRLAQSMGFPYVDDPRAPPRSPASNGAPTGLPAASPSQELTEKEVRRRTWWSCFIMDRMLSAGKCRPTMIDVEKLRVQLPCSSDQFLFVRTAETGFLSTKWLKEERPAGVTNDDNVLGWYIQLVEIFGRFSEWSYAGGRRTEVLPPWDESTGFYKLRHELESFNKALPPSLTFSDANLSAHIEKRNATAYTSMHTLYLLCQIMLHREYIPFIPLRSEKPSGPLDEPKFSSDEFDIPAGFFEESAELMFKAAKDIISIVKTCQEEGALPESPQIGFAVWQAAFICLYGAYFPHMDTARHVQSGPPGQSGDPRHGYYTETSSRMLKDMVPMLKMVQSYQSTLKAMRRYFAGAKKEYYEHTENHKPISWHGGNLPEYEKQEKRLKEFGRLSNATDTTDRPQSRATNDAGQPPSANGEPMQGVEAAPTSRSNGTGAWAPINVSPPPHDTGDRSKFSSGGPHPYGAPSGYMQSTGPQYQQSSNGDSAINSPPAITQAQQYNVVSQGYSPAVLQSQEGITPPTHASLAMSPGTWPTRIKGYESISISGMDNFGQVYNQTGGNSLEFETEAPGYIQAVNGTSDWDPYTQGQYAAYAA</sequence>
<accession>A0A8T9BG23</accession>
<evidence type="ECO:0000256" key="1">
    <source>
        <dbReference type="ARBA" id="ARBA00004123"/>
    </source>
</evidence>
<evidence type="ECO:0000256" key="6">
    <source>
        <dbReference type="SAM" id="MobiDB-lite"/>
    </source>
</evidence>
<dbReference type="CDD" id="cd12148">
    <property type="entry name" value="fungal_TF_MHR"/>
    <property type="match status" value="1"/>
</dbReference>
<evidence type="ECO:0000256" key="2">
    <source>
        <dbReference type="ARBA" id="ARBA00022723"/>
    </source>
</evidence>
<feature type="region of interest" description="Disordered" evidence="6">
    <location>
        <begin position="237"/>
        <end position="288"/>
    </location>
</feature>
<dbReference type="GO" id="GO:0005634">
    <property type="term" value="C:nucleus"/>
    <property type="evidence" value="ECO:0007669"/>
    <property type="project" value="UniProtKB-SubCell"/>
</dbReference>
<keyword evidence="2" id="KW-0479">Metal-binding</keyword>
<comment type="caution">
    <text evidence="8">The sequence shown here is derived from an EMBL/GenBank/DDBJ whole genome shotgun (WGS) entry which is preliminary data.</text>
</comment>
<evidence type="ECO:0000256" key="5">
    <source>
        <dbReference type="ARBA" id="ARBA00023242"/>
    </source>
</evidence>
<reference evidence="8 9" key="1">
    <citation type="submission" date="2018-05" db="EMBL/GenBank/DDBJ databases">
        <title>Whole genome sequencing for identification of molecular markers to develop diagnostic detection tools for the regulated plant pathogen Lachnellula willkommii.</title>
        <authorList>
            <person name="Giroux E."/>
            <person name="Bilodeau G."/>
        </authorList>
    </citation>
    <scope>NUCLEOTIDE SEQUENCE [LARGE SCALE GENOMIC DNA]</scope>
    <source>
        <strain evidence="8 9">CBS 203.66</strain>
    </source>
</reference>
<keyword evidence="4" id="KW-0804">Transcription</keyword>
<dbReference type="EMBL" id="QGMF01000147">
    <property type="protein sequence ID" value="TVY18787.1"/>
    <property type="molecule type" value="Genomic_DNA"/>
</dbReference>
<dbReference type="SMART" id="SM00906">
    <property type="entry name" value="Fungal_trans"/>
    <property type="match status" value="1"/>
</dbReference>
<dbReference type="PANTHER" id="PTHR47338">
    <property type="entry name" value="ZN(II)2CYS6 TRANSCRIPTION FACTOR (EUROFUNG)-RELATED"/>
    <property type="match status" value="1"/>
</dbReference>
<dbReference type="Pfam" id="PF04082">
    <property type="entry name" value="Fungal_trans"/>
    <property type="match status" value="1"/>
</dbReference>
<evidence type="ECO:0000313" key="9">
    <source>
        <dbReference type="Proteomes" id="UP000469559"/>
    </source>
</evidence>
<dbReference type="Proteomes" id="UP000469559">
    <property type="component" value="Unassembled WGS sequence"/>
</dbReference>
<dbReference type="GO" id="GO:0008270">
    <property type="term" value="F:zinc ion binding"/>
    <property type="evidence" value="ECO:0007669"/>
    <property type="project" value="InterPro"/>
</dbReference>
<feature type="compositionally biased region" description="Polar residues" evidence="6">
    <location>
        <begin position="899"/>
        <end position="920"/>
    </location>
</feature>